<organism evidence="7 9">
    <name type="scientific">Enterobacter asburiae</name>
    <dbReference type="NCBI Taxonomy" id="61645"/>
    <lineage>
        <taxon>Bacteria</taxon>
        <taxon>Pseudomonadati</taxon>
        <taxon>Pseudomonadota</taxon>
        <taxon>Gammaproteobacteria</taxon>
        <taxon>Enterobacterales</taxon>
        <taxon>Enterobacteriaceae</taxon>
        <taxon>Enterobacter</taxon>
        <taxon>Enterobacter cloacae complex</taxon>
    </lineage>
</organism>
<dbReference type="Gene3D" id="2.60.40.3310">
    <property type="match status" value="1"/>
</dbReference>
<proteinExistence type="inferred from homology"/>
<evidence type="ECO:0000313" key="7">
    <source>
        <dbReference type="EMBL" id="MBA8077106.1"/>
    </source>
</evidence>
<evidence type="ECO:0000259" key="6">
    <source>
        <dbReference type="Pfam" id="PF00419"/>
    </source>
</evidence>
<dbReference type="PANTHER" id="PTHR33420:SF12">
    <property type="entry name" value="FIMBRIN-LIKE PROTEIN FIMI-RELATED"/>
    <property type="match status" value="1"/>
</dbReference>
<dbReference type="PANTHER" id="PTHR33420">
    <property type="entry name" value="FIMBRIAL SUBUNIT ELFA-RELATED"/>
    <property type="match status" value="1"/>
</dbReference>
<evidence type="ECO:0000256" key="3">
    <source>
        <dbReference type="ARBA" id="ARBA00022729"/>
    </source>
</evidence>
<protein>
    <submittedName>
        <fullName evidence="7">Type 1 fimbrial protein</fullName>
    </submittedName>
</protein>
<sequence>MQIAKSFFLLLVLATAALFMPHAKANCVSPNLPALLSLASISVPTSLPVGETIPGTERSAHIAGGCYTAEDAGRQIIACYHGLGRETPNIPGVYESGVAGIGVSLRNSKGERVMGAADQICTTKSSVGQVSDSSGSDGSFAFSFDVSLELVKTSEVVTAGTLTSSNTQFGFGVEQVESLSYPNTLSYSGNVVVKAVTCTVSPKSLTVTLGDFPVSRFTGPGTLVSQSVFNIDMLCDQDVQPEMMVTSANGYETNFPGVIKLTPENGVATGVGVRMLFNGQMPVFGQYMDTFTAYANIRSQYPFSVSYEQTSSEVTPGTANAVATITVAYK</sequence>
<dbReference type="InterPro" id="IPR050263">
    <property type="entry name" value="Bact_Fimbrial_Adh_Pro"/>
</dbReference>
<dbReference type="Pfam" id="PF00419">
    <property type="entry name" value="Fimbrial"/>
    <property type="match status" value="1"/>
</dbReference>
<keyword evidence="3 5" id="KW-0732">Signal</keyword>
<dbReference type="EMBL" id="CP080107">
    <property type="protein sequence ID" value="QYD28165.1"/>
    <property type="molecule type" value="Genomic_DNA"/>
</dbReference>
<evidence type="ECO:0000256" key="2">
    <source>
        <dbReference type="ARBA" id="ARBA00006671"/>
    </source>
</evidence>
<comment type="similarity">
    <text evidence="2">Belongs to the fimbrial protein family.</text>
</comment>
<feature type="signal peptide" evidence="5">
    <location>
        <begin position="1"/>
        <end position="25"/>
    </location>
</feature>
<accession>A0A263VWP6</accession>
<evidence type="ECO:0000256" key="1">
    <source>
        <dbReference type="ARBA" id="ARBA00004561"/>
    </source>
</evidence>
<reference evidence="7 9" key="1">
    <citation type="submission" date="2020-06" db="EMBL/GenBank/DDBJ databases">
        <title>REHAB project genomes.</title>
        <authorList>
            <person name="Shaw L.P."/>
        </authorList>
    </citation>
    <scope>NUCLEOTIDE SEQUENCE [LARGE SCALE GENOMIC DNA]</scope>
    <source>
        <strain evidence="7 9">RHBSTW-00074</strain>
    </source>
</reference>
<dbReference type="EMBL" id="JABXRP010000001">
    <property type="protein sequence ID" value="MBA8077106.1"/>
    <property type="molecule type" value="Genomic_DNA"/>
</dbReference>
<evidence type="ECO:0000256" key="5">
    <source>
        <dbReference type="SAM" id="SignalP"/>
    </source>
</evidence>
<dbReference type="AlphaFoldDB" id="A0A263VWP6"/>
<dbReference type="Proteomes" id="UP000826990">
    <property type="component" value="Chromosome"/>
</dbReference>
<dbReference type="RefSeq" id="WP_047061877.1">
    <property type="nucleotide sequence ID" value="NZ_AP026886.1"/>
</dbReference>
<evidence type="ECO:0000256" key="4">
    <source>
        <dbReference type="ARBA" id="ARBA00023263"/>
    </source>
</evidence>
<dbReference type="GO" id="GO:0009289">
    <property type="term" value="C:pilus"/>
    <property type="evidence" value="ECO:0007669"/>
    <property type="project" value="UniProtKB-SubCell"/>
</dbReference>
<dbReference type="InterPro" id="IPR008966">
    <property type="entry name" value="Adhesion_dom_sf"/>
</dbReference>
<dbReference type="SUPFAM" id="SSF49401">
    <property type="entry name" value="Bacterial adhesins"/>
    <property type="match status" value="1"/>
</dbReference>
<feature type="chain" id="PRO_5042345169" evidence="5">
    <location>
        <begin position="26"/>
        <end position="330"/>
    </location>
</feature>
<feature type="domain" description="Fimbrial-type adhesion" evidence="6">
    <location>
        <begin position="187"/>
        <end position="330"/>
    </location>
</feature>
<evidence type="ECO:0000313" key="8">
    <source>
        <dbReference type="EMBL" id="QYD28165.1"/>
    </source>
</evidence>
<dbReference type="GO" id="GO:0043709">
    <property type="term" value="P:cell adhesion involved in single-species biofilm formation"/>
    <property type="evidence" value="ECO:0007669"/>
    <property type="project" value="TreeGrafter"/>
</dbReference>
<dbReference type="InterPro" id="IPR000259">
    <property type="entry name" value="Adhesion_dom_fimbrial"/>
</dbReference>
<keyword evidence="4" id="KW-0281">Fimbrium</keyword>
<evidence type="ECO:0000313" key="9">
    <source>
        <dbReference type="Proteomes" id="UP000533461"/>
    </source>
</evidence>
<gene>
    <name evidence="7" type="ORF">HV056_11200</name>
    <name evidence="8" type="ORF">KZX48_07195</name>
</gene>
<dbReference type="Gene3D" id="2.60.40.1090">
    <property type="entry name" value="Fimbrial-type adhesion domain"/>
    <property type="match status" value="1"/>
</dbReference>
<dbReference type="InterPro" id="IPR036937">
    <property type="entry name" value="Adhesion_dom_fimbrial_sf"/>
</dbReference>
<name>A0A263VWP6_ENTAS</name>
<dbReference type="Proteomes" id="UP000533461">
    <property type="component" value="Unassembled WGS sequence"/>
</dbReference>
<reference evidence="8" key="2">
    <citation type="submission" date="2021-07" db="EMBL/GenBank/DDBJ databases">
        <title>Characterization of Emerging Pathogens Carrying KPC-2 Gene in IncP-6 Plasmids Isolated from Urban Sewage in Argentina.</title>
        <authorList>
            <person name="Ghiglione B."/>
            <person name="Haim M.S."/>
            <person name="Dropa M."/>
        </authorList>
    </citation>
    <scope>NUCLEOTIDE SEQUENCE</scope>
    <source>
        <strain evidence="8">WW-19C</strain>
    </source>
</reference>
<comment type="subcellular location">
    <subcellularLocation>
        <location evidence="1">Fimbrium</location>
    </subcellularLocation>
</comment>